<dbReference type="OrthoDB" id="5121913at2"/>
<keyword evidence="3" id="KW-1185">Reference proteome</keyword>
<evidence type="ECO:0000313" key="3">
    <source>
        <dbReference type="Proteomes" id="UP000618460"/>
    </source>
</evidence>
<feature type="domain" description="Spore protein YkvP/CgeB glycosyl transferase-like" evidence="1">
    <location>
        <begin position="182"/>
        <end position="317"/>
    </location>
</feature>
<gene>
    <name evidence="2" type="ORF">GCM10011351_28620</name>
</gene>
<sequence length="326" mass="38504">MSKRIKVLVLVKPFWLQYPKHKAKAAILKTITTYADVYYWYNDGDIHDILTHLNLEPDFIFHYDIAWGYRLSPRITGLEQITIPKGCFVIDLHWKPQKRIEYIEQNRIDIIFSVSNRPFLTVFPQYASKLRWLPWSINPEIIKDWKQEKTINYLLMGLVHYNVTGRPIIVPKEDRYPFRKVVLEKLKSEPGFLCHPHSRYLEEQSKHVFFNEKYAQEINRAKIFFTCGSRSSIGGLPVLKFFEAPGCKSLLLAESNDDIDALGFIDGENFVACTEDDVYQKATYYLDNEVERERITTNGYNFIRQHHTNQVRAEQLIKYITTYLSY</sequence>
<dbReference type="Pfam" id="PF13524">
    <property type="entry name" value="Glyco_trans_1_2"/>
    <property type="match status" value="1"/>
</dbReference>
<proteinExistence type="predicted"/>
<reference evidence="2" key="2">
    <citation type="submission" date="2020-09" db="EMBL/GenBank/DDBJ databases">
        <authorList>
            <person name="Sun Q."/>
            <person name="Zhou Y."/>
        </authorList>
    </citation>
    <scope>NUCLEOTIDE SEQUENCE</scope>
    <source>
        <strain evidence="2">CGMCC 1.6333</strain>
    </source>
</reference>
<organism evidence="2 3">
    <name type="scientific">Paraliobacillus quinghaiensis</name>
    <dbReference type="NCBI Taxonomy" id="470815"/>
    <lineage>
        <taxon>Bacteria</taxon>
        <taxon>Bacillati</taxon>
        <taxon>Bacillota</taxon>
        <taxon>Bacilli</taxon>
        <taxon>Bacillales</taxon>
        <taxon>Bacillaceae</taxon>
        <taxon>Paraliobacillus</taxon>
    </lineage>
</organism>
<dbReference type="AlphaFoldDB" id="A0A917TXR5"/>
<evidence type="ECO:0000313" key="2">
    <source>
        <dbReference type="EMBL" id="GGM40712.1"/>
    </source>
</evidence>
<name>A0A917TXR5_9BACI</name>
<dbReference type="RefSeq" id="WP_117156931.1">
    <property type="nucleotide sequence ID" value="NZ_BMLG01000024.1"/>
</dbReference>
<protein>
    <recommendedName>
        <fullName evidence="1">Spore protein YkvP/CgeB glycosyl transferase-like domain-containing protein</fullName>
    </recommendedName>
</protein>
<comment type="caution">
    <text evidence="2">The sequence shown here is derived from an EMBL/GenBank/DDBJ whole genome shotgun (WGS) entry which is preliminary data.</text>
</comment>
<accession>A0A917TXR5</accession>
<dbReference type="EMBL" id="BMLG01000024">
    <property type="protein sequence ID" value="GGM40712.1"/>
    <property type="molecule type" value="Genomic_DNA"/>
</dbReference>
<evidence type="ECO:0000259" key="1">
    <source>
        <dbReference type="Pfam" id="PF13524"/>
    </source>
</evidence>
<dbReference type="InterPro" id="IPR055259">
    <property type="entry name" value="YkvP/CgeB_Glyco_trans-like"/>
</dbReference>
<dbReference type="Proteomes" id="UP000618460">
    <property type="component" value="Unassembled WGS sequence"/>
</dbReference>
<reference evidence="2" key="1">
    <citation type="journal article" date="2014" name="Int. J. Syst. Evol. Microbiol.">
        <title>Complete genome sequence of Corynebacterium casei LMG S-19264T (=DSM 44701T), isolated from a smear-ripened cheese.</title>
        <authorList>
            <consortium name="US DOE Joint Genome Institute (JGI-PGF)"/>
            <person name="Walter F."/>
            <person name="Albersmeier A."/>
            <person name="Kalinowski J."/>
            <person name="Ruckert C."/>
        </authorList>
    </citation>
    <scope>NUCLEOTIDE SEQUENCE</scope>
    <source>
        <strain evidence="2">CGMCC 1.6333</strain>
    </source>
</reference>